<gene>
    <name evidence="4" type="primary">aspA_2</name>
    <name evidence="4" type="ORF">BerOc1_02857</name>
</gene>
<dbReference type="EC" id="4.3.1.1" evidence="4"/>
<dbReference type="FunFam" id="1.20.200.10:FF:000001">
    <property type="entry name" value="Fumarate hydratase, mitochondrial"/>
    <property type="match status" value="1"/>
</dbReference>
<dbReference type="InterPro" id="IPR020557">
    <property type="entry name" value="Fumarate_lyase_CS"/>
</dbReference>
<comment type="caution">
    <text evidence="4">The sequence shown here is derived from an EMBL/GenBank/DDBJ whole genome shotgun (WGS) entry which is preliminary data.</text>
</comment>
<evidence type="ECO:0000259" key="2">
    <source>
        <dbReference type="Pfam" id="PF00206"/>
    </source>
</evidence>
<dbReference type="InterPro" id="IPR024083">
    <property type="entry name" value="Fumarase/histidase_N"/>
</dbReference>
<dbReference type="GO" id="GO:0006531">
    <property type="term" value="P:aspartate metabolic process"/>
    <property type="evidence" value="ECO:0007669"/>
    <property type="project" value="TreeGrafter"/>
</dbReference>
<dbReference type="InterPro" id="IPR000362">
    <property type="entry name" value="Fumarate_lyase_fam"/>
</dbReference>
<evidence type="ECO:0000313" key="5">
    <source>
        <dbReference type="Proteomes" id="UP000181901"/>
    </source>
</evidence>
<dbReference type="NCBIfam" id="NF008909">
    <property type="entry name" value="PRK12273.1"/>
    <property type="match status" value="1"/>
</dbReference>
<dbReference type="PRINTS" id="PR00149">
    <property type="entry name" value="FUMRATELYASE"/>
</dbReference>
<accession>A0A1J5N5L9</accession>
<keyword evidence="1 4" id="KW-0456">Lyase</keyword>
<sequence>MPKNRPEGTRIERDGLGSMSIPADVYWGVHTSRAVRNFPFSGYRLPPAFIRAFARVKQACARTNALLGYLSGERGPAIVEACSEIAEGGLHDQIVVDAFQGGAGTSTNMNFNEVIAARAAELLGGERGDRELVDPLRHVNMHQSTNDVYPTALRVAVLAMLAGLEEAVSDLQAGLQRKEAEFRDVVKVGRTELMDAVPMTLGMTFGAFAEAVARDRWRIFKCRERIKRVNLGGTAVGTGLGAPRDYVLAVAGNLAEVTGLPVSRAENLVDVTQNADVFVEVSGMLKACAANLLKIASDLRLLSSGPAAGLGEIVLPPLQAGSSIMAGKINPVMPEAVTQVALRVMGNDQVVTMAAGLGQLELNHLLPLIAHSLLESLSLLTAACRGLAWGCVDGIKPRPEQCRNHVEQSMALATVLVPALGYGAVERIVKEADDRGETVAARIEATGIASREAVERLLSPRRLCKLGFTPEEFEEVRRP</sequence>
<keyword evidence="5" id="KW-1185">Reference proteome</keyword>
<dbReference type="Proteomes" id="UP000181901">
    <property type="component" value="Unassembled WGS sequence"/>
</dbReference>
<feature type="domain" description="Fumarase C C-terminal" evidence="3">
    <location>
        <begin position="412"/>
        <end position="464"/>
    </location>
</feature>
<dbReference type="Gene3D" id="1.10.40.30">
    <property type="entry name" value="Fumarase/aspartase (C-terminal domain)"/>
    <property type="match status" value="1"/>
</dbReference>
<proteinExistence type="predicted"/>
<dbReference type="InterPro" id="IPR008948">
    <property type="entry name" value="L-Aspartase-like"/>
</dbReference>
<dbReference type="PANTHER" id="PTHR42696">
    <property type="entry name" value="ASPARTATE AMMONIA-LYASE"/>
    <property type="match status" value="1"/>
</dbReference>
<organism evidence="4 5">
    <name type="scientific">Pseudodesulfovibrio hydrargyri</name>
    <dbReference type="NCBI Taxonomy" id="2125990"/>
    <lineage>
        <taxon>Bacteria</taxon>
        <taxon>Pseudomonadati</taxon>
        <taxon>Thermodesulfobacteriota</taxon>
        <taxon>Desulfovibrionia</taxon>
        <taxon>Desulfovibrionales</taxon>
        <taxon>Desulfovibrionaceae</taxon>
    </lineage>
</organism>
<dbReference type="GO" id="GO:0006099">
    <property type="term" value="P:tricarboxylic acid cycle"/>
    <property type="evidence" value="ECO:0007669"/>
    <property type="project" value="InterPro"/>
</dbReference>
<dbReference type="GO" id="GO:0008797">
    <property type="term" value="F:aspartate ammonia-lyase activity"/>
    <property type="evidence" value="ECO:0007669"/>
    <property type="project" value="UniProtKB-EC"/>
</dbReference>
<evidence type="ECO:0000259" key="3">
    <source>
        <dbReference type="Pfam" id="PF10415"/>
    </source>
</evidence>
<dbReference type="CDD" id="cd01357">
    <property type="entry name" value="Aspartase"/>
    <property type="match status" value="1"/>
</dbReference>
<dbReference type="RefSeq" id="WP_071546308.1">
    <property type="nucleotide sequence ID" value="NZ_LKAQ01000004.1"/>
</dbReference>
<dbReference type="OrthoDB" id="9802809at2"/>
<dbReference type="InterPro" id="IPR018951">
    <property type="entry name" value="Fumarase_C_C"/>
</dbReference>
<dbReference type="AlphaFoldDB" id="A0A1J5N5L9"/>
<evidence type="ECO:0000313" key="4">
    <source>
        <dbReference type="EMBL" id="OIQ50915.1"/>
    </source>
</evidence>
<dbReference type="Gene3D" id="1.10.275.10">
    <property type="entry name" value="Fumarase/aspartase (N-terminal domain)"/>
    <property type="match status" value="1"/>
</dbReference>
<dbReference type="SUPFAM" id="SSF48557">
    <property type="entry name" value="L-aspartase-like"/>
    <property type="match status" value="1"/>
</dbReference>
<dbReference type="Gene3D" id="1.20.200.10">
    <property type="entry name" value="Fumarase/aspartase (Central domain)"/>
    <property type="match status" value="1"/>
</dbReference>
<dbReference type="InterPro" id="IPR022761">
    <property type="entry name" value="Fumarate_lyase_N"/>
</dbReference>
<dbReference type="PROSITE" id="PS00163">
    <property type="entry name" value="FUMARATE_LYASES"/>
    <property type="match status" value="1"/>
</dbReference>
<evidence type="ECO:0000256" key="1">
    <source>
        <dbReference type="ARBA" id="ARBA00023239"/>
    </source>
</evidence>
<dbReference type="PANTHER" id="PTHR42696:SF2">
    <property type="entry name" value="ASPARTATE AMMONIA-LYASE"/>
    <property type="match status" value="1"/>
</dbReference>
<dbReference type="FunFam" id="1.10.275.10:FF:000001">
    <property type="entry name" value="Fumarate hydratase, mitochondrial"/>
    <property type="match status" value="1"/>
</dbReference>
<dbReference type="Pfam" id="PF10415">
    <property type="entry name" value="FumaraseC_C"/>
    <property type="match status" value="1"/>
</dbReference>
<dbReference type="GO" id="GO:0005829">
    <property type="term" value="C:cytosol"/>
    <property type="evidence" value="ECO:0007669"/>
    <property type="project" value="TreeGrafter"/>
</dbReference>
<dbReference type="InterPro" id="IPR051546">
    <property type="entry name" value="Aspartate_Ammonia-Lyase"/>
</dbReference>
<feature type="domain" description="Fumarate lyase N-terminal" evidence="2">
    <location>
        <begin position="17"/>
        <end position="346"/>
    </location>
</feature>
<protein>
    <submittedName>
        <fullName evidence="4">Aspartate ammonia-lyase</fullName>
        <ecNumber evidence="4">4.3.1.1</ecNumber>
    </submittedName>
</protein>
<dbReference type="Pfam" id="PF00206">
    <property type="entry name" value="Lyase_1"/>
    <property type="match status" value="1"/>
</dbReference>
<dbReference type="EMBL" id="LKAQ01000004">
    <property type="protein sequence ID" value="OIQ50915.1"/>
    <property type="molecule type" value="Genomic_DNA"/>
</dbReference>
<reference evidence="4 5" key="1">
    <citation type="submission" date="2015-09" db="EMBL/GenBank/DDBJ databases">
        <title>Genome of Desulfovibrio dechloracetivorans BerOc1, a mercury methylating strain isolated from highly hydrocarbons and metals contaminated coastal sediments.</title>
        <authorList>
            <person name="Goni Urriza M."/>
            <person name="Gassie C."/>
            <person name="Bouchez O."/>
            <person name="Klopp C."/>
            <person name="Ranchou-Peyruse A."/>
            <person name="Remy G."/>
        </authorList>
    </citation>
    <scope>NUCLEOTIDE SEQUENCE [LARGE SCALE GENOMIC DNA]</scope>
    <source>
        <strain evidence="4 5">BerOc1</strain>
    </source>
</reference>
<name>A0A1J5N5L9_9BACT</name>